<name>A0ACC1MZH6_9HYPO</name>
<evidence type="ECO:0000313" key="2">
    <source>
        <dbReference type="Proteomes" id="UP001143910"/>
    </source>
</evidence>
<dbReference type="EMBL" id="JANJQO010001156">
    <property type="protein sequence ID" value="KAJ2972402.1"/>
    <property type="molecule type" value="Genomic_DNA"/>
</dbReference>
<sequence length="656" mass="71117">MIAKLGSFSLLLNLISSVSAASFISVTGASSPGNPVPLRRSITELAAEAGPQWDLYIQALRSLYDRDTSDPESFFQIAGIHGRPFIEWNNTGPMNTNGWGGYSTHGENLFIIWHRPFVTLFEQTLVKEAKNLAAGYPDQYRAVYEQAADHLRAPYWDWALEPWLPQSVLPETITINAASKTGIASKTIDNPLFTYKFTSEVMQGKFGEFNTYDRMYRCSNPNSANQNLYSRNYKSWLYDTFTRAKSFSEFATTASSGSSLEGIHNTIHWDAGCGGQFMDSQYSAFEPLFMLHHSNVDRLWAYWQAMHPEASTFNGRYQCLSRFSTLGGTLTSLDSPLQPFKQANGDWHTSNSVNSIKSFGYSYSGLEYWTMSEAELQQSAVELINNLYGPVQQQKPGSTSSQTKATTTATASSSVVRSSSTQQTSSKPSASSSSIQVSSSESSASSSSPTATSSAQDASSSGTVVNSNATTTMISTTKPVSTTLVVTVSEGTPAIPTGTSSVAPGPGQPSQSNNTETDSNKRFYVDISVDVSYLPVRPCAIEISIEMWRAGVMAIMQMPATGVLHDSISLSDAIVSAGLNKFPDDEILGQIMSRLHVTLRKADDSTIDISTLSGLQIKIDEMNFIPAASTSELPQLSKSKSQTVVDAPVKGCAAPA</sequence>
<dbReference type="Proteomes" id="UP001143910">
    <property type="component" value="Unassembled WGS sequence"/>
</dbReference>
<evidence type="ECO:0000313" key="1">
    <source>
        <dbReference type="EMBL" id="KAJ2972402.1"/>
    </source>
</evidence>
<accession>A0ACC1MZH6</accession>
<keyword evidence="2" id="KW-1185">Reference proteome</keyword>
<organism evidence="1 2">
    <name type="scientific">Zarea fungicola</name>
    <dbReference type="NCBI Taxonomy" id="93591"/>
    <lineage>
        <taxon>Eukaryota</taxon>
        <taxon>Fungi</taxon>
        <taxon>Dikarya</taxon>
        <taxon>Ascomycota</taxon>
        <taxon>Pezizomycotina</taxon>
        <taxon>Sordariomycetes</taxon>
        <taxon>Hypocreomycetidae</taxon>
        <taxon>Hypocreales</taxon>
        <taxon>Cordycipitaceae</taxon>
        <taxon>Zarea</taxon>
    </lineage>
</organism>
<protein>
    <submittedName>
        <fullName evidence="1">Uncharacterized protein</fullName>
    </submittedName>
</protein>
<gene>
    <name evidence="1" type="ORF">NQ176_g7180</name>
</gene>
<reference evidence="1" key="1">
    <citation type="submission" date="2022-08" db="EMBL/GenBank/DDBJ databases">
        <title>Genome Sequence of Lecanicillium fungicola.</title>
        <authorList>
            <person name="Buettner E."/>
        </authorList>
    </citation>
    <scope>NUCLEOTIDE SEQUENCE</scope>
    <source>
        <strain evidence="1">Babe33</strain>
    </source>
</reference>
<proteinExistence type="predicted"/>
<comment type="caution">
    <text evidence="1">The sequence shown here is derived from an EMBL/GenBank/DDBJ whole genome shotgun (WGS) entry which is preliminary data.</text>
</comment>